<dbReference type="GO" id="GO:0046872">
    <property type="term" value="F:metal ion binding"/>
    <property type="evidence" value="ECO:0007669"/>
    <property type="project" value="UniProtKB-KW"/>
</dbReference>
<name>F7WZ91_9GAMM</name>
<dbReference type="GO" id="GO:0016787">
    <property type="term" value="F:hydrolase activity"/>
    <property type="evidence" value="ECO:0007669"/>
    <property type="project" value="UniProtKB-KW"/>
</dbReference>
<dbReference type="AlphaFoldDB" id="F7WZ91"/>
<evidence type="ECO:0000256" key="2">
    <source>
        <dbReference type="ARBA" id="ARBA00006759"/>
    </source>
</evidence>
<feature type="transmembrane region" description="Helical" evidence="6">
    <location>
        <begin position="117"/>
        <end position="140"/>
    </location>
</feature>
<keyword evidence="6" id="KW-0812">Transmembrane</keyword>
<comment type="cofactor">
    <cofactor evidence="1">
        <name>Zn(2+)</name>
        <dbReference type="ChEBI" id="CHEBI:29105"/>
    </cofactor>
</comment>
<sequence>MLKNIRIKALQDNYIWILQDRHKKCIIIDPGDAKKVINIIIKKKLVPKIILITHYHKDHIQGIKKLLIQYSNKKIYGPQFINKKYFFVTPCFSFTKLYLLKHIFIVLHTPGHTNHDISYFISPFLFCGDILFSGGCGKVLTGKYKDMFNSISLINFLPNNTKICSGHEYTLKNLLFSKKY</sequence>
<evidence type="ECO:0000259" key="7">
    <source>
        <dbReference type="SMART" id="SM00849"/>
    </source>
</evidence>
<keyword evidence="6" id="KW-0472">Membrane</keyword>
<dbReference type="SUPFAM" id="SSF56281">
    <property type="entry name" value="Metallo-hydrolase/oxidoreductase"/>
    <property type="match status" value="1"/>
</dbReference>
<proteinExistence type="inferred from homology"/>
<dbReference type="SMART" id="SM00849">
    <property type="entry name" value="Lactamase_B"/>
    <property type="match status" value="1"/>
</dbReference>
<evidence type="ECO:0000256" key="5">
    <source>
        <dbReference type="ARBA" id="ARBA00022833"/>
    </source>
</evidence>
<protein>
    <submittedName>
        <fullName evidence="8">Probable hydroxyacylglutathione hydrolase</fullName>
    </submittedName>
</protein>
<organism evidence="8 9">
    <name type="scientific">Buchnera aphidicola</name>
    <name type="common">Cinara tujafilina</name>
    <dbReference type="NCBI Taxonomy" id="261317"/>
    <lineage>
        <taxon>Bacteria</taxon>
        <taxon>Pseudomonadati</taxon>
        <taxon>Pseudomonadota</taxon>
        <taxon>Gammaproteobacteria</taxon>
        <taxon>Enterobacterales</taxon>
        <taxon>Erwiniaceae</taxon>
        <taxon>Buchnera</taxon>
    </lineage>
</organism>
<evidence type="ECO:0000256" key="4">
    <source>
        <dbReference type="ARBA" id="ARBA00022801"/>
    </source>
</evidence>
<dbReference type="PANTHER" id="PTHR43705">
    <property type="entry name" value="HYDROXYACYLGLUTATHIONE HYDROLASE"/>
    <property type="match status" value="1"/>
</dbReference>
<dbReference type="OrthoDB" id="9802248at2"/>
<dbReference type="InterPro" id="IPR036866">
    <property type="entry name" value="RibonucZ/Hydroxyglut_hydro"/>
</dbReference>
<evidence type="ECO:0000256" key="1">
    <source>
        <dbReference type="ARBA" id="ARBA00001947"/>
    </source>
</evidence>
<keyword evidence="5" id="KW-0862">Zinc</keyword>
<keyword evidence="3" id="KW-0479">Metal-binding</keyword>
<dbReference type="EMBL" id="CP001817">
    <property type="protein sequence ID" value="AEH39745.1"/>
    <property type="molecule type" value="Genomic_DNA"/>
</dbReference>
<evidence type="ECO:0000256" key="3">
    <source>
        <dbReference type="ARBA" id="ARBA00022723"/>
    </source>
</evidence>
<evidence type="ECO:0000313" key="8">
    <source>
        <dbReference type="EMBL" id="AEH39745.1"/>
    </source>
</evidence>
<comment type="similarity">
    <text evidence="2">Belongs to the metallo-beta-lactamase superfamily. Glyoxalase II family.</text>
</comment>
<accession>F7WZ91</accession>
<dbReference type="Proteomes" id="UP000006811">
    <property type="component" value="Chromosome"/>
</dbReference>
<reference evidence="8 9" key="1">
    <citation type="journal article" date="2011" name="Appl. Environ. Microbiol.">
        <title>The genome of Buchnera aphidicola from the aphid Cinara tujafilina provides new clues about the evolutionary history of metabolic losses in bacterial endosymbionts.</title>
        <authorList>
            <person name="Lamelas A."/>
            <person name="Gosalbes M.J."/>
            <person name="Moya A."/>
            <person name="Latorre A."/>
        </authorList>
    </citation>
    <scope>NUCLEOTIDE SEQUENCE [LARGE SCALE GENOMIC DNA]</scope>
    <source>
        <strain evidence="9">Cinara tujafilina</strain>
    </source>
</reference>
<dbReference type="Pfam" id="PF00753">
    <property type="entry name" value="Lactamase_B"/>
    <property type="match status" value="1"/>
</dbReference>
<dbReference type="InterPro" id="IPR035680">
    <property type="entry name" value="Clx_II_MBL"/>
</dbReference>
<dbReference type="Gene3D" id="3.60.15.10">
    <property type="entry name" value="Ribonuclease Z/Hydroxyacylglutathione hydrolase-like"/>
    <property type="match status" value="1"/>
</dbReference>
<evidence type="ECO:0000313" key="9">
    <source>
        <dbReference type="Proteomes" id="UP000006811"/>
    </source>
</evidence>
<gene>
    <name evidence="8" type="primary">gloB</name>
    <name evidence="8" type="ORF">BCTU_159</name>
</gene>
<keyword evidence="6" id="KW-1133">Transmembrane helix</keyword>
<dbReference type="STRING" id="261317.BCTU_159"/>
<keyword evidence="4 8" id="KW-0378">Hydrolase</keyword>
<evidence type="ECO:0000256" key="6">
    <source>
        <dbReference type="SAM" id="Phobius"/>
    </source>
</evidence>
<dbReference type="InterPro" id="IPR001279">
    <property type="entry name" value="Metallo-B-lactamas"/>
</dbReference>
<dbReference type="PANTHER" id="PTHR43705:SF1">
    <property type="entry name" value="HYDROXYACYLGLUTATHIONE HYDROLASE GLOB"/>
    <property type="match status" value="1"/>
</dbReference>
<dbReference type="HOGENOM" id="CLU_030571_4_1_6"/>
<feature type="transmembrane region" description="Helical" evidence="6">
    <location>
        <begin position="85"/>
        <end position="105"/>
    </location>
</feature>
<dbReference type="KEGG" id="baj:BCTU_159"/>
<dbReference type="InterPro" id="IPR050110">
    <property type="entry name" value="Glyoxalase_II_hydrolase"/>
</dbReference>
<dbReference type="eggNOG" id="COG0491">
    <property type="taxonomic scope" value="Bacteria"/>
</dbReference>
<feature type="domain" description="Metallo-beta-lactamase" evidence="7">
    <location>
        <begin position="12"/>
        <end position="167"/>
    </location>
</feature>
<dbReference type="CDD" id="cd07723">
    <property type="entry name" value="hydroxyacylglutathione_hydrolase_MBL-fold"/>
    <property type="match status" value="1"/>
</dbReference>
<keyword evidence="9" id="KW-1185">Reference proteome</keyword>